<dbReference type="InterPro" id="IPR027417">
    <property type="entry name" value="P-loop_NTPase"/>
</dbReference>
<evidence type="ECO:0000256" key="4">
    <source>
        <dbReference type="ARBA" id="ARBA00022692"/>
    </source>
</evidence>
<dbReference type="Gene3D" id="3.40.50.300">
    <property type="entry name" value="P-loop containing nucleotide triphosphate hydrolases"/>
    <property type="match status" value="1"/>
</dbReference>
<dbReference type="InterPro" id="IPR011527">
    <property type="entry name" value="ABC1_TM_dom"/>
</dbReference>
<dbReference type="InterPro" id="IPR017871">
    <property type="entry name" value="ABC_transporter-like_CS"/>
</dbReference>
<evidence type="ECO:0000256" key="6">
    <source>
        <dbReference type="ARBA" id="ARBA00022840"/>
    </source>
</evidence>
<keyword evidence="2" id="KW-0813">Transport</keyword>
<feature type="transmembrane region" description="Helical" evidence="9">
    <location>
        <begin position="246"/>
        <end position="264"/>
    </location>
</feature>
<evidence type="ECO:0000313" key="13">
    <source>
        <dbReference type="Proteomes" id="UP000184038"/>
    </source>
</evidence>
<dbReference type="GO" id="GO:0016887">
    <property type="term" value="F:ATP hydrolysis activity"/>
    <property type="evidence" value="ECO:0007669"/>
    <property type="project" value="InterPro"/>
</dbReference>
<dbReference type="CDD" id="cd18548">
    <property type="entry name" value="ABC_6TM_Tm287_like"/>
    <property type="match status" value="1"/>
</dbReference>
<evidence type="ECO:0000313" key="12">
    <source>
        <dbReference type="EMBL" id="SHL97798.1"/>
    </source>
</evidence>
<dbReference type="SUPFAM" id="SSF52540">
    <property type="entry name" value="P-loop containing nucleoside triphosphate hydrolases"/>
    <property type="match status" value="1"/>
</dbReference>
<keyword evidence="5" id="KW-0547">Nucleotide-binding</keyword>
<evidence type="ECO:0000256" key="2">
    <source>
        <dbReference type="ARBA" id="ARBA00022448"/>
    </source>
</evidence>
<dbReference type="OrthoDB" id="9762778at2"/>
<dbReference type="RefSeq" id="WP_073282098.1">
    <property type="nucleotide sequence ID" value="NZ_FRCP01000005.1"/>
</dbReference>
<evidence type="ECO:0000259" key="11">
    <source>
        <dbReference type="PROSITE" id="PS50929"/>
    </source>
</evidence>
<evidence type="ECO:0000259" key="10">
    <source>
        <dbReference type="PROSITE" id="PS50893"/>
    </source>
</evidence>
<sequence length="583" mass="64805">MLKTLLAEVKEYKRDSILAPVFITLEVIMEIIIPVMMASIIDNGVEKGNIRHVCIMGLCMIAVAMLSLTFGAMSGKVAARASTGFAKNIRNAMFKNIQNYSFANIDKYSTAGLVTRLTTDVTNVQNSYQMVIRMCARAPFMLIFAMIMAFLINARLAFIFLGAIVFLGVVLFIIISNAHPIFLTVFRKYDDLNASVQENINAIRVVKAYVREDYEISKFKKACTNVYCMFVKAEKILICNTPAMQFAMYSCILLLSWFGAKMIVGGSLTTGQLMSLFSYVMNILMSLMMISMMFVMITMSKASGDRIAEVINEKSDLTNKEDSMKVVKDGSIEFDDVSFTYKKHDEGEEESNVLRNINFKIQSGQTVGIIGGTGSAKSSLVQLIPRLYDVTAGKVLVGGVDVRDYDMEALRDEVAMVLQNNVLFSGTIKENLRWGDKQATEDQMIHACKLAQADEFIRQFPNGYDTFIEQGGSNVSGGQKQRLCIARALLKKPKILILDDSTSAVDTRTDTLIRKAFKEEIPNTTKIIIAQRITSVQDADQIIVLNEGAISDIGTHEELLVSSDIYRDVYESQTKGADQNGSK</sequence>
<dbReference type="PROSITE" id="PS50929">
    <property type="entry name" value="ABC_TM1F"/>
    <property type="match status" value="1"/>
</dbReference>
<evidence type="ECO:0000256" key="8">
    <source>
        <dbReference type="ARBA" id="ARBA00023136"/>
    </source>
</evidence>
<reference evidence="12 13" key="1">
    <citation type="submission" date="2016-11" db="EMBL/GenBank/DDBJ databases">
        <authorList>
            <person name="Jaros S."/>
            <person name="Januszkiewicz K."/>
            <person name="Wedrychowicz H."/>
        </authorList>
    </citation>
    <scope>NUCLEOTIDE SEQUENCE [LARGE SCALE GENOMIC DNA]</scope>
    <source>
        <strain evidence="12 13">DSM 15930</strain>
    </source>
</reference>
<keyword evidence="3" id="KW-1003">Cell membrane</keyword>
<evidence type="ECO:0000256" key="9">
    <source>
        <dbReference type="SAM" id="Phobius"/>
    </source>
</evidence>
<feature type="domain" description="ABC transmembrane type-1" evidence="11">
    <location>
        <begin position="17"/>
        <end position="299"/>
    </location>
</feature>
<keyword evidence="6 12" id="KW-0067">ATP-binding</keyword>
<dbReference type="PROSITE" id="PS50893">
    <property type="entry name" value="ABC_TRANSPORTER_2"/>
    <property type="match status" value="1"/>
</dbReference>
<dbReference type="InterPro" id="IPR003439">
    <property type="entry name" value="ABC_transporter-like_ATP-bd"/>
</dbReference>
<dbReference type="InterPro" id="IPR039421">
    <property type="entry name" value="Type_1_exporter"/>
</dbReference>
<feature type="domain" description="ABC transporter" evidence="10">
    <location>
        <begin position="332"/>
        <end position="572"/>
    </location>
</feature>
<dbReference type="GO" id="GO:0005886">
    <property type="term" value="C:plasma membrane"/>
    <property type="evidence" value="ECO:0007669"/>
    <property type="project" value="UniProtKB-SubCell"/>
</dbReference>
<keyword evidence="7 9" id="KW-1133">Transmembrane helix</keyword>
<feature type="transmembrane region" description="Helical" evidence="9">
    <location>
        <begin position="158"/>
        <end position="178"/>
    </location>
</feature>
<dbReference type="STRING" id="1120996.SAMN02746066_00340"/>
<dbReference type="PANTHER" id="PTHR43394">
    <property type="entry name" value="ATP-DEPENDENT PERMEASE MDL1, MITOCHONDRIAL"/>
    <property type="match status" value="1"/>
</dbReference>
<dbReference type="FunFam" id="3.40.50.300:FF:000221">
    <property type="entry name" value="Multidrug ABC transporter ATP-binding protein"/>
    <property type="match status" value="1"/>
</dbReference>
<organism evidence="12 13">
    <name type="scientific">Anaerosporobacter mobilis DSM 15930</name>
    <dbReference type="NCBI Taxonomy" id="1120996"/>
    <lineage>
        <taxon>Bacteria</taxon>
        <taxon>Bacillati</taxon>
        <taxon>Bacillota</taxon>
        <taxon>Clostridia</taxon>
        <taxon>Lachnospirales</taxon>
        <taxon>Lachnospiraceae</taxon>
        <taxon>Anaerosporobacter</taxon>
    </lineage>
</organism>
<proteinExistence type="predicted"/>
<dbReference type="InterPro" id="IPR036640">
    <property type="entry name" value="ABC1_TM_sf"/>
</dbReference>
<evidence type="ECO:0000256" key="3">
    <source>
        <dbReference type="ARBA" id="ARBA00022475"/>
    </source>
</evidence>
<evidence type="ECO:0000256" key="5">
    <source>
        <dbReference type="ARBA" id="ARBA00022741"/>
    </source>
</evidence>
<dbReference type="SUPFAM" id="SSF90123">
    <property type="entry name" value="ABC transporter transmembrane region"/>
    <property type="match status" value="1"/>
</dbReference>
<evidence type="ECO:0000256" key="1">
    <source>
        <dbReference type="ARBA" id="ARBA00004651"/>
    </source>
</evidence>
<feature type="transmembrane region" description="Helical" evidence="9">
    <location>
        <begin position="134"/>
        <end position="152"/>
    </location>
</feature>
<dbReference type="Pfam" id="PF00005">
    <property type="entry name" value="ABC_tran"/>
    <property type="match status" value="1"/>
</dbReference>
<accession>A0A1M7F268</accession>
<comment type="subcellular location">
    <subcellularLocation>
        <location evidence="1">Cell membrane</location>
        <topology evidence="1">Multi-pass membrane protein</topology>
    </subcellularLocation>
</comment>
<dbReference type="Gene3D" id="1.20.1560.10">
    <property type="entry name" value="ABC transporter type 1, transmembrane domain"/>
    <property type="match status" value="1"/>
</dbReference>
<keyword evidence="13" id="KW-1185">Reference proteome</keyword>
<dbReference type="Pfam" id="PF00664">
    <property type="entry name" value="ABC_membrane"/>
    <property type="match status" value="1"/>
</dbReference>
<feature type="transmembrane region" description="Helical" evidence="9">
    <location>
        <begin position="276"/>
        <end position="297"/>
    </location>
</feature>
<gene>
    <name evidence="12" type="ORF">SAMN02746066_00340</name>
</gene>
<feature type="transmembrane region" description="Helical" evidence="9">
    <location>
        <begin position="21"/>
        <end position="41"/>
    </location>
</feature>
<dbReference type="PROSITE" id="PS00211">
    <property type="entry name" value="ABC_TRANSPORTER_1"/>
    <property type="match status" value="1"/>
</dbReference>
<dbReference type="GO" id="GO:0015421">
    <property type="term" value="F:ABC-type oligopeptide transporter activity"/>
    <property type="evidence" value="ECO:0007669"/>
    <property type="project" value="TreeGrafter"/>
</dbReference>
<keyword evidence="8 9" id="KW-0472">Membrane</keyword>
<evidence type="ECO:0000256" key="7">
    <source>
        <dbReference type="ARBA" id="ARBA00022989"/>
    </source>
</evidence>
<keyword evidence="4 9" id="KW-0812">Transmembrane</keyword>
<dbReference type="EMBL" id="FRCP01000005">
    <property type="protein sequence ID" value="SHL97798.1"/>
    <property type="molecule type" value="Genomic_DNA"/>
</dbReference>
<dbReference type="AlphaFoldDB" id="A0A1M7F268"/>
<feature type="transmembrane region" description="Helical" evidence="9">
    <location>
        <begin position="53"/>
        <end position="73"/>
    </location>
</feature>
<dbReference type="PANTHER" id="PTHR43394:SF1">
    <property type="entry name" value="ATP-BINDING CASSETTE SUB-FAMILY B MEMBER 10, MITOCHONDRIAL"/>
    <property type="match status" value="1"/>
</dbReference>
<dbReference type="InterPro" id="IPR003593">
    <property type="entry name" value="AAA+_ATPase"/>
</dbReference>
<dbReference type="GO" id="GO:0005524">
    <property type="term" value="F:ATP binding"/>
    <property type="evidence" value="ECO:0007669"/>
    <property type="project" value="UniProtKB-KW"/>
</dbReference>
<dbReference type="SMART" id="SM00382">
    <property type="entry name" value="AAA"/>
    <property type="match status" value="1"/>
</dbReference>
<name>A0A1M7F268_9FIRM</name>
<protein>
    <submittedName>
        <fullName evidence="12">ATP-binding cassette, subfamily B</fullName>
    </submittedName>
</protein>
<dbReference type="Proteomes" id="UP000184038">
    <property type="component" value="Unassembled WGS sequence"/>
</dbReference>